<dbReference type="OrthoDB" id="8724845at2"/>
<dbReference type="InterPro" id="IPR003660">
    <property type="entry name" value="HAMP_dom"/>
</dbReference>
<dbReference type="Gene3D" id="1.10.287.950">
    <property type="entry name" value="Methyl-accepting chemotaxis protein"/>
    <property type="match status" value="1"/>
</dbReference>
<dbReference type="SMART" id="SM00304">
    <property type="entry name" value="HAMP"/>
    <property type="match status" value="1"/>
</dbReference>
<keyword evidence="2 8" id="KW-0812">Transmembrane</keyword>
<dbReference type="PRINTS" id="PR00260">
    <property type="entry name" value="CHEMTRNSDUCR"/>
</dbReference>
<evidence type="ECO:0000256" key="7">
    <source>
        <dbReference type="PROSITE-ProRule" id="PRU00284"/>
    </source>
</evidence>
<name>A0A1S6HVN9_9GAMM</name>
<keyword evidence="5 7" id="KW-0807">Transducer</keyword>
<evidence type="ECO:0000256" key="2">
    <source>
        <dbReference type="ARBA" id="ARBA00022692"/>
    </source>
</evidence>
<dbReference type="AlphaFoldDB" id="A0A1S6HVN9"/>
<evidence type="ECO:0000256" key="8">
    <source>
        <dbReference type="SAM" id="Phobius"/>
    </source>
</evidence>
<evidence type="ECO:0000313" key="11">
    <source>
        <dbReference type="EMBL" id="AQS39488.1"/>
    </source>
</evidence>
<dbReference type="PANTHER" id="PTHR32089:SF119">
    <property type="entry name" value="METHYL-ACCEPTING CHEMOTAXIS PROTEIN CTPL"/>
    <property type="match status" value="1"/>
</dbReference>
<keyword evidence="12" id="KW-1185">Reference proteome</keyword>
<evidence type="ECO:0000256" key="3">
    <source>
        <dbReference type="ARBA" id="ARBA00022989"/>
    </source>
</evidence>
<dbReference type="InterPro" id="IPR004090">
    <property type="entry name" value="Chemotax_Me-accpt_rcpt"/>
</dbReference>
<evidence type="ECO:0000313" key="12">
    <source>
        <dbReference type="Proteomes" id="UP000189545"/>
    </source>
</evidence>
<dbReference type="GO" id="GO:0016020">
    <property type="term" value="C:membrane"/>
    <property type="evidence" value="ECO:0007669"/>
    <property type="project" value="UniProtKB-SubCell"/>
</dbReference>
<dbReference type="PROSITE" id="PS50111">
    <property type="entry name" value="CHEMOTAXIS_TRANSDUC_2"/>
    <property type="match status" value="1"/>
</dbReference>
<evidence type="ECO:0000256" key="5">
    <source>
        <dbReference type="ARBA" id="ARBA00023224"/>
    </source>
</evidence>
<dbReference type="GO" id="GO:0004888">
    <property type="term" value="F:transmembrane signaling receptor activity"/>
    <property type="evidence" value="ECO:0007669"/>
    <property type="project" value="InterPro"/>
</dbReference>
<dbReference type="InterPro" id="IPR004089">
    <property type="entry name" value="MCPsignal_dom"/>
</dbReference>
<dbReference type="PROSITE" id="PS50885">
    <property type="entry name" value="HAMP"/>
    <property type="match status" value="1"/>
</dbReference>
<keyword evidence="3 8" id="KW-1133">Transmembrane helix</keyword>
<dbReference type="RefSeq" id="WP_077754391.1">
    <property type="nucleotide sequence ID" value="NZ_CP014782.1"/>
</dbReference>
<sequence length="620" mass="68155">MLIRHKLLLSAAVSILSLIAMFGLQRYSSSVQADLSIAAQSVIELENEVLSLRKDEKDFFARLDMEYLEKHKANSNDMNAVMNTLRKEFVMYDIPTDSLDSFNKSIQYYKQSFETVVQLQQEIGLTPKTGLYGTLRQAVRDVETLVKQHDQPNLMVVMLQLRRNEKDFMLRRKMSYIEKFDGNINKFQQLLLSSPLDASSKSQISSLMSSYQKDFATLVSKEQSLGLTKDDGQMAALRDAINTAEADSTSLKKQALAAIRDAEESAFVLGITIFILIAIILCGFTFFIIRSIMDPVDRITKAISNIEKDKDLTIRCDATAEDELGQIAKHFNSMVESFQCLIEEVNESVQIMNHSCGELSMNAAKASEGVGQQLNETDMVATAITEMGATIDEIAKNTELAADRASNTHDNAQKGQLGVEQTIEKIQSLAEQLNGSAQVVSDLEKDSETIGSVLDVIRGIAEQTNLLALNAAIEAARAGEQGRGFAVVADEVRSLAMRTQESTEEIAGIIQTLQARTRSIVQLMEATQKQGGESAEQAASAGTLLQQINLDVTNIMDMSTQIAAAIEEQSMVASEVNKNVVIIRDIAQDSATAADENARASDEVKSRAESLQQAVSLFKI</sequence>
<dbReference type="InterPro" id="IPR032255">
    <property type="entry name" value="HBM"/>
</dbReference>
<reference evidence="11 12" key="1">
    <citation type="submission" date="2016-03" db="EMBL/GenBank/DDBJ databases">
        <title>Complete genome sequence of Shewanella psychrophila WP2, a deep sea bacterium isolated from west Pacific sediment.</title>
        <authorList>
            <person name="Xu G."/>
            <person name="Jian H."/>
        </authorList>
    </citation>
    <scope>NUCLEOTIDE SEQUENCE [LARGE SCALE GENOMIC DNA]</scope>
    <source>
        <strain evidence="11 12">WP2</strain>
    </source>
</reference>
<organism evidence="11 12">
    <name type="scientific">Shewanella psychrophila</name>
    <dbReference type="NCBI Taxonomy" id="225848"/>
    <lineage>
        <taxon>Bacteria</taxon>
        <taxon>Pseudomonadati</taxon>
        <taxon>Pseudomonadota</taxon>
        <taxon>Gammaproteobacteria</taxon>
        <taxon>Alteromonadales</taxon>
        <taxon>Shewanellaceae</taxon>
        <taxon>Shewanella</taxon>
    </lineage>
</organism>
<evidence type="ECO:0000259" key="9">
    <source>
        <dbReference type="PROSITE" id="PS50111"/>
    </source>
</evidence>
<dbReference type="GO" id="GO:0006935">
    <property type="term" value="P:chemotaxis"/>
    <property type="evidence" value="ECO:0007669"/>
    <property type="project" value="InterPro"/>
</dbReference>
<accession>A0A1S6HVN9</accession>
<dbReference type="Proteomes" id="UP000189545">
    <property type="component" value="Chromosome"/>
</dbReference>
<comment type="subcellular location">
    <subcellularLocation>
        <location evidence="1">Membrane</location>
        <topology evidence="1">Multi-pass membrane protein</topology>
    </subcellularLocation>
</comment>
<keyword evidence="4 8" id="KW-0472">Membrane</keyword>
<comment type="similarity">
    <text evidence="6">Belongs to the methyl-accepting chemotaxis (MCP) protein family.</text>
</comment>
<dbReference type="EMBL" id="CP014782">
    <property type="protein sequence ID" value="AQS39488.1"/>
    <property type="molecule type" value="Genomic_DNA"/>
</dbReference>
<dbReference type="KEGG" id="spsw:Sps_04402"/>
<evidence type="ECO:0000256" key="6">
    <source>
        <dbReference type="ARBA" id="ARBA00029447"/>
    </source>
</evidence>
<dbReference type="SMART" id="SM00283">
    <property type="entry name" value="MA"/>
    <property type="match status" value="1"/>
</dbReference>
<dbReference type="Pfam" id="PF00015">
    <property type="entry name" value="MCPsignal"/>
    <property type="match status" value="1"/>
</dbReference>
<feature type="domain" description="Methyl-accepting transducer" evidence="9">
    <location>
        <begin position="348"/>
        <end position="584"/>
    </location>
</feature>
<proteinExistence type="inferred from homology"/>
<gene>
    <name evidence="11" type="ORF">Sps_04402</name>
</gene>
<dbReference type="CDD" id="cd06225">
    <property type="entry name" value="HAMP"/>
    <property type="match status" value="1"/>
</dbReference>
<evidence type="ECO:0000256" key="4">
    <source>
        <dbReference type="ARBA" id="ARBA00023136"/>
    </source>
</evidence>
<evidence type="ECO:0000259" key="10">
    <source>
        <dbReference type="PROSITE" id="PS50885"/>
    </source>
</evidence>
<evidence type="ECO:0000256" key="1">
    <source>
        <dbReference type="ARBA" id="ARBA00004141"/>
    </source>
</evidence>
<feature type="domain" description="HAMP" evidence="10">
    <location>
        <begin position="290"/>
        <end position="343"/>
    </location>
</feature>
<dbReference type="CDD" id="cd11386">
    <property type="entry name" value="MCP_signal"/>
    <property type="match status" value="1"/>
</dbReference>
<dbReference type="PANTHER" id="PTHR32089">
    <property type="entry name" value="METHYL-ACCEPTING CHEMOTAXIS PROTEIN MCPB"/>
    <property type="match status" value="1"/>
</dbReference>
<dbReference type="GO" id="GO:0007165">
    <property type="term" value="P:signal transduction"/>
    <property type="evidence" value="ECO:0007669"/>
    <property type="project" value="UniProtKB-KW"/>
</dbReference>
<dbReference type="Pfam" id="PF00672">
    <property type="entry name" value="HAMP"/>
    <property type="match status" value="1"/>
</dbReference>
<dbReference type="FunFam" id="1.10.287.950:FF:000001">
    <property type="entry name" value="Methyl-accepting chemotaxis sensory transducer"/>
    <property type="match status" value="1"/>
</dbReference>
<dbReference type="STRING" id="225848.Sps_04402"/>
<protein>
    <submittedName>
        <fullName evidence="11">Methyl-accepting chemotaxis sensory transducer</fullName>
    </submittedName>
</protein>
<dbReference type="SMART" id="SM01358">
    <property type="entry name" value="HBM"/>
    <property type="match status" value="1"/>
</dbReference>
<dbReference type="SUPFAM" id="SSF58104">
    <property type="entry name" value="Methyl-accepting chemotaxis protein (MCP) signaling domain"/>
    <property type="match status" value="1"/>
</dbReference>
<feature type="transmembrane region" description="Helical" evidence="8">
    <location>
        <begin position="266"/>
        <end position="289"/>
    </location>
</feature>